<dbReference type="EMBL" id="FOQY01000009">
    <property type="protein sequence ID" value="SFJ47468.1"/>
    <property type="molecule type" value="Genomic_DNA"/>
</dbReference>
<dbReference type="Proteomes" id="UP000199111">
    <property type="component" value="Unassembled WGS sequence"/>
</dbReference>
<keyword evidence="2" id="KW-1185">Reference proteome</keyword>
<evidence type="ECO:0000313" key="1">
    <source>
        <dbReference type="EMBL" id="SFJ47468.1"/>
    </source>
</evidence>
<protein>
    <submittedName>
        <fullName evidence="1">Uncharacterized protein</fullName>
    </submittedName>
</protein>
<gene>
    <name evidence="1" type="ORF">SAMN05216275_10997</name>
</gene>
<dbReference type="RefSeq" id="WP_093887720.1">
    <property type="nucleotide sequence ID" value="NZ_FOQY01000009.1"/>
</dbReference>
<dbReference type="GeneID" id="96298889"/>
<evidence type="ECO:0000313" key="2">
    <source>
        <dbReference type="Proteomes" id="UP000199111"/>
    </source>
</evidence>
<accession>A0A1I3RMK3</accession>
<name>A0A1I3RMK3_9ACTN</name>
<dbReference type="AlphaFoldDB" id="A0A1I3RMK3"/>
<organism evidence="1 2">
    <name type="scientific">Streptosporangium canum</name>
    <dbReference type="NCBI Taxonomy" id="324952"/>
    <lineage>
        <taxon>Bacteria</taxon>
        <taxon>Bacillati</taxon>
        <taxon>Actinomycetota</taxon>
        <taxon>Actinomycetes</taxon>
        <taxon>Streptosporangiales</taxon>
        <taxon>Streptosporangiaceae</taxon>
        <taxon>Streptosporangium</taxon>
    </lineage>
</organism>
<reference evidence="2" key="1">
    <citation type="submission" date="2016-10" db="EMBL/GenBank/DDBJ databases">
        <authorList>
            <person name="Varghese N."/>
            <person name="Submissions S."/>
        </authorList>
    </citation>
    <scope>NUCLEOTIDE SEQUENCE [LARGE SCALE GENOMIC DNA]</scope>
    <source>
        <strain evidence="2">CGMCC 4.2126</strain>
    </source>
</reference>
<sequence>MLGGIFLAQGHYLFLWAQAWNPHRGTTAGTPYSQAAAFGILLISKNLASADLTSDAGKRTVVIIGICGRT</sequence>
<proteinExistence type="predicted"/>